<dbReference type="NCBIfam" id="TIGR00756">
    <property type="entry name" value="PPR"/>
    <property type="match status" value="2"/>
</dbReference>
<comment type="similarity">
    <text evidence="1">Belongs to the PPR family. P subfamily.</text>
</comment>
<dbReference type="PANTHER" id="PTHR45717:SF7">
    <property type="entry name" value="PENTACOTRIPEPTIDE-REPEAT REGION OF PRORP DOMAIN-CONTAINING PROTEIN"/>
    <property type="match status" value="1"/>
</dbReference>
<dbReference type="Gene3D" id="1.25.40.10">
    <property type="entry name" value="Tetratricopeptide repeat domain"/>
    <property type="match status" value="2"/>
</dbReference>
<reference evidence="4 5" key="1">
    <citation type="submission" date="2024-06" db="EMBL/GenBank/DDBJ databases">
        <title>A chromosome level genome sequence of Diviner's sage (Salvia divinorum).</title>
        <authorList>
            <person name="Ford S.A."/>
            <person name="Ro D.-K."/>
            <person name="Ness R.W."/>
            <person name="Phillips M.A."/>
        </authorList>
    </citation>
    <scope>NUCLEOTIDE SEQUENCE [LARGE SCALE GENOMIC DNA]</scope>
    <source>
        <strain evidence="4">SAF-2024a</strain>
        <tissue evidence="4">Leaf</tissue>
    </source>
</reference>
<feature type="repeat" description="PPR" evidence="3">
    <location>
        <begin position="201"/>
        <end position="235"/>
    </location>
</feature>
<dbReference type="AlphaFoldDB" id="A0ABD1IEM7"/>
<proteinExistence type="inferred from homology"/>
<dbReference type="Proteomes" id="UP001567538">
    <property type="component" value="Unassembled WGS sequence"/>
</dbReference>
<dbReference type="Pfam" id="PF13041">
    <property type="entry name" value="PPR_2"/>
    <property type="match status" value="1"/>
</dbReference>
<dbReference type="GO" id="GO:0003729">
    <property type="term" value="F:mRNA binding"/>
    <property type="evidence" value="ECO:0007669"/>
    <property type="project" value="UniProtKB-ARBA"/>
</dbReference>
<evidence type="ECO:0000256" key="1">
    <source>
        <dbReference type="ARBA" id="ARBA00007626"/>
    </source>
</evidence>
<evidence type="ECO:0000313" key="4">
    <source>
        <dbReference type="EMBL" id="KAL1567151.1"/>
    </source>
</evidence>
<keyword evidence="5" id="KW-1185">Reference proteome</keyword>
<gene>
    <name evidence="4" type="ORF">AAHA92_02664</name>
</gene>
<dbReference type="InterPro" id="IPR011990">
    <property type="entry name" value="TPR-like_helical_dom_sf"/>
</dbReference>
<keyword evidence="2" id="KW-0677">Repeat</keyword>
<comment type="caution">
    <text evidence="4">The sequence shown here is derived from an EMBL/GenBank/DDBJ whole genome shotgun (WGS) entry which is preliminary data.</text>
</comment>
<name>A0ABD1IEM7_SALDI</name>
<dbReference type="InterPro" id="IPR002885">
    <property type="entry name" value="PPR_rpt"/>
</dbReference>
<evidence type="ECO:0000256" key="3">
    <source>
        <dbReference type="PROSITE-ProRule" id="PRU00708"/>
    </source>
</evidence>
<accession>A0ABD1IEM7</accession>
<dbReference type="PANTHER" id="PTHR45717">
    <property type="entry name" value="OS12G0527900 PROTEIN"/>
    <property type="match status" value="1"/>
</dbReference>
<dbReference type="Pfam" id="PF01535">
    <property type="entry name" value="PPR"/>
    <property type="match status" value="4"/>
</dbReference>
<protein>
    <submittedName>
        <fullName evidence="4">Pentatricopeptide repeat protein</fullName>
    </submittedName>
</protein>
<sequence length="527" mass="60146">MSQPYSKSIAFGSPTMLPALSRSRSSLLRLFSLPRKVIAFRKSLSCQISAAATPVDISPKFSASRSRNLFSRISPLRKDYDVVQVLDQWVAEGRKVHYIEFQRIIRDLRSRRRFSQALQVSEWICCNGACKIPLGYHAVHLDLVGVVRGCEAAESYFNNLSDEYKNEKTYGAMLNCYVRESILTKALLHLQRMKDIGYGSSAITYNNIMVLYKKVGQLEKIPEILLEMKKNGVVPDNFSYRIGLSSFGERSDLGGVEKLLNEMESLTEISFDWRTYSMAAFEFIKADEKVKALAYMKKVEEKLDKDAVGYNHLISLYAHLGQKDEMMRLWALQKFVCKKQINKDYITMLGSLVKLGELEEAKVVLDDWTSTCRTYDFRVPNILLIGYCQKGLPDKSEAVLQDIIKRGEIPTPNSWSIIAMGYLDSSNPEKAFECMRRALAAKERNDKWMPKPDQVSRLLEWLGDEGEIQEVEALVWQLKTVMPVNKEMYHTLIKASVRVGKDAGWVLDQMRSDGIAVDGETQKLILR</sequence>
<feature type="repeat" description="PPR" evidence="3">
    <location>
        <begin position="376"/>
        <end position="410"/>
    </location>
</feature>
<organism evidence="4 5">
    <name type="scientific">Salvia divinorum</name>
    <name type="common">Maria pastora</name>
    <name type="synonym">Diviner's sage</name>
    <dbReference type="NCBI Taxonomy" id="28513"/>
    <lineage>
        <taxon>Eukaryota</taxon>
        <taxon>Viridiplantae</taxon>
        <taxon>Streptophyta</taxon>
        <taxon>Embryophyta</taxon>
        <taxon>Tracheophyta</taxon>
        <taxon>Spermatophyta</taxon>
        <taxon>Magnoliopsida</taxon>
        <taxon>eudicotyledons</taxon>
        <taxon>Gunneridae</taxon>
        <taxon>Pentapetalae</taxon>
        <taxon>asterids</taxon>
        <taxon>lamiids</taxon>
        <taxon>Lamiales</taxon>
        <taxon>Lamiaceae</taxon>
        <taxon>Nepetoideae</taxon>
        <taxon>Mentheae</taxon>
        <taxon>Salviinae</taxon>
        <taxon>Salvia</taxon>
        <taxon>Salvia subgen. Calosphace</taxon>
    </lineage>
</organism>
<dbReference type="EMBL" id="JBEAFC010000002">
    <property type="protein sequence ID" value="KAL1567151.1"/>
    <property type="molecule type" value="Genomic_DNA"/>
</dbReference>
<dbReference type="PROSITE" id="PS51375">
    <property type="entry name" value="PPR"/>
    <property type="match status" value="2"/>
</dbReference>
<evidence type="ECO:0000256" key="2">
    <source>
        <dbReference type="ARBA" id="ARBA00022737"/>
    </source>
</evidence>
<evidence type="ECO:0000313" key="5">
    <source>
        <dbReference type="Proteomes" id="UP001567538"/>
    </source>
</evidence>
<dbReference type="SUPFAM" id="SSF48452">
    <property type="entry name" value="TPR-like"/>
    <property type="match status" value="2"/>
</dbReference>